<keyword evidence="7" id="KW-0805">Transcription regulation</keyword>
<keyword evidence="4 12" id="KW-0489">Methyltransferase</keyword>
<dbReference type="SUPFAM" id="SSF53155">
    <property type="entry name" value="Methylated DNA-protein cysteine methyltransferase domain"/>
    <property type="match status" value="1"/>
</dbReference>
<evidence type="ECO:0000259" key="11">
    <source>
        <dbReference type="PROSITE" id="PS01124"/>
    </source>
</evidence>
<evidence type="ECO:0000313" key="12">
    <source>
        <dbReference type="EMBL" id="TVO76914.1"/>
    </source>
</evidence>
<dbReference type="PROSITE" id="PS01124">
    <property type="entry name" value="HTH_ARAC_FAMILY_2"/>
    <property type="match status" value="1"/>
</dbReference>
<dbReference type="NCBIfam" id="TIGR00589">
    <property type="entry name" value="ogt"/>
    <property type="match status" value="1"/>
</dbReference>
<dbReference type="GO" id="GO:0003700">
    <property type="term" value="F:DNA-binding transcription factor activity"/>
    <property type="evidence" value="ECO:0007669"/>
    <property type="project" value="InterPro"/>
</dbReference>
<gene>
    <name evidence="12" type="ORF">FHP88_05675</name>
</gene>
<dbReference type="GO" id="GO:0032259">
    <property type="term" value="P:methylation"/>
    <property type="evidence" value="ECO:0007669"/>
    <property type="project" value="UniProtKB-KW"/>
</dbReference>
<evidence type="ECO:0000256" key="8">
    <source>
        <dbReference type="ARBA" id="ARBA00023163"/>
    </source>
</evidence>
<dbReference type="Proteomes" id="UP000316649">
    <property type="component" value="Unassembled WGS sequence"/>
</dbReference>
<dbReference type="EMBL" id="VMNH01000005">
    <property type="protein sequence ID" value="TVO76914.1"/>
    <property type="molecule type" value="Genomic_DNA"/>
</dbReference>
<dbReference type="GO" id="GO:0006281">
    <property type="term" value="P:DNA repair"/>
    <property type="evidence" value="ECO:0007669"/>
    <property type="project" value="UniProtKB-KW"/>
</dbReference>
<protein>
    <recommendedName>
        <fullName evidence="3">methylated-DNA--[protein]-cysteine S-methyltransferase</fullName>
        <ecNumber evidence="3">2.1.1.63</ecNumber>
    </recommendedName>
</protein>
<dbReference type="SUPFAM" id="SSF46689">
    <property type="entry name" value="Homeodomain-like"/>
    <property type="match status" value="1"/>
</dbReference>
<dbReference type="OrthoDB" id="9802228at2"/>
<dbReference type="InterPro" id="IPR009057">
    <property type="entry name" value="Homeodomain-like_sf"/>
</dbReference>
<dbReference type="AlphaFoldDB" id="A0A557SHN9"/>
<evidence type="ECO:0000256" key="5">
    <source>
        <dbReference type="ARBA" id="ARBA00022679"/>
    </source>
</evidence>
<dbReference type="SMART" id="SM00342">
    <property type="entry name" value="HTH_ARAC"/>
    <property type="match status" value="1"/>
</dbReference>
<keyword evidence="5 12" id="KW-0808">Transferase</keyword>
<sequence length="295" mass="32754">MDKVVESTVSQEQTTDYQRVARAIAYIQQHRFEQPNLDQLAAHVGLSPYHFQRLFVRWAGVTPKRFISFLTVEHAKSLLRQGDSLMNASLTVGLSGTSRLHDQFITLEGMTPGEYKRLGADLTIRYGFHACQFGEVLILKTQRGICGVRFVEPGLAAKEQALMMVRAEWPLSEFEYDPEATQEVMTQLFPGAEAHAPLQLLLRGTQFQIKVWQALLSIPEGSVSSYQAIARSIGQEKASRPVGSAIGANPVALLIPCHRVLRGTGELGGYRWGVARKMALLGWEASRGARMQDVS</sequence>
<evidence type="ECO:0000256" key="6">
    <source>
        <dbReference type="ARBA" id="ARBA00022763"/>
    </source>
</evidence>
<keyword evidence="9" id="KW-0234">DNA repair</keyword>
<evidence type="ECO:0000313" key="13">
    <source>
        <dbReference type="Proteomes" id="UP000316649"/>
    </source>
</evidence>
<dbReference type="InterPro" id="IPR014048">
    <property type="entry name" value="MethylDNA_cys_MeTrfase_DNA-bd"/>
</dbReference>
<reference evidence="12 13" key="1">
    <citation type="submission" date="2019-07" db="EMBL/GenBank/DDBJ databases">
        <title>The pathways for chlorine oxyanion respiration interact through the shared metabolite chlorate.</title>
        <authorList>
            <person name="Barnum T.P."/>
            <person name="Cheng Y."/>
            <person name="Hill K.A."/>
            <person name="Lucas L.N."/>
            <person name="Carlson H.K."/>
            <person name="Coates J.D."/>
        </authorList>
    </citation>
    <scope>NUCLEOTIDE SEQUENCE [LARGE SCALE GENOMIC DNA]</scope>
    <source>
        <strain evidence="12 13">BK-1</strain>
    </source>
</reference>
<dbReference type="FunFam" id="1.10.10.10:FF:000214">
    <property type="entry name" value="Methylated-DNA--protein-cysteine methyltransferase"/>
    <property type="match status" value="1"/>
</dbReference>
<dbReference type="Pfam" id="PF12833">
    <property type="entry name" value="HTH_18"/>
    <property type="match status" value="1"/>
</dbReference>
<dbReference type="InterPro" id="IPR018060">
    <property type="entry name" value="HTH_AraC"/>
</dbReference>
<name>A0A557SHN9_9GAMM</name>
<dbReference type="GO" id="GO:0043565">
    <property type="term" value="F:sequence-specific DNA binding"/>
    <property type="evidence" value="ECO:0007669"/>
    <property type="project" value="InterPro"/>
</dbReference>
<evidence type="ECO:0000256" key="1">
    <source>
        <dbReference type="ARBA" id="ARBA00001286"/>
    </source>
</evidence>
<dbReference type="GO" id="GO:0003908">
    <property type="term" value="F:methylated-DNA-[protein]-cysteine S-methyltransferase activity"/>
    <property type="evidence" value="ECO:0007669"/>
    <property type="project" value="UniProtKB-EC"/>
</dbReference>
<dbReference type="InterPro" id="IPR036388">
    <property type="entry name" value="WH-like_DNA-bd_sf"/>
</dbReference>
<evidence type="ECO:0000256" key="9">
    <source>
        <dbReference type="ARBA" id="ARBA00023204"/>
    </source>
</evidence>
<organism evidence="12 13">
    <name type="scientific">Sedimenticola selenatireducens</name>
    <dbReference type="NCBI Taxonomy" id="191960"/>
    <lineage>
        <taxon>Bacteria</taxon>
        <taxon>Pseudomonadati</taxon>
        <taxon>Pseudomonadota</taxon>
        <taxon>Gammaproteobacteria</taxon>
        <taxon>Chromatiales</taxon>
        <taxon>Sedimenticolaceae</taxon>
        <taxon>Sedimenticola</taxon>
    </lineage>
</organism>
<keyword evidence="13" id="KW-1185">Reference proteome</keyword>
<dbReference type="CDD" id="cd06445">
    <property type="entry name" value="ATase"/>
    <property type="match status" value="1"/>
</dbReference>
<evidence type="ECO:0000256" key="2">
    <source>
        <dbReference type="ARBA" id="ARBA00008711"/>
    </source>
</evidence>
<dbReference type="Gene3D" id="1.10.10.60">
    <property type="entry name" value="Homeodomain-like"/>
    <property type="match status" value="1"/>
</dbReference>
<dbReference type="InterPro" id="IPR036631">
    <property type="entry name" value="MGMT_N_sf"/>
</dbReference>
<dbReference type="EC" id="2.1.1.63" evidence="3"/>
<dbReference type="Gene3D" id="1.10.10.10">
    <property type="entry name" value="Winged helix-like DNA-binding domain superfamily/Winged helix DNA-binding domain"/>
    <property type="match status" value="1"/>
</dbReference>
<dbReference type="InterPro" id="IPR036217">
    <property type="entry name" value="MethylDNA_cys_MeTrfase_DNAb"/>
</dbReference>
<evidence type="ECO:0000256" key="3">
    <source>
        <dbReference type="ARBA" id="ARBA00011918"/>
    </source>
</evidence>
<comment type="catalytic activity">
    <reaction evidence="10">
        <text>a 6-O-methyl-2'-deoxyguanosine in DNA + L-cysteinyl-[protein] = S-methyl-L-cysteinyl-[protein] + a 2'-deoxyguanosine in DNA</text>
        <dbReference type="Rhea" id="RHEA:24000"/>
        <dbReference type="Rhea" id="RHEA-COMP:10131"/>
        <dbReference type="Rhea" id="RHEA-COMP:10132"/>
        <dbReference type="Rhea" id="RHEA-COMP:11367"/>
        <dbReference type="Rhea" id="RHEA-COMP:11368"/>
        <dbReference type="ChEBI" id="CHEBI:29950"/>
        <dbReference type="ChEBI" id="CHEBI:82612"/>
        <dbReference type="ChEBI" id="CHEBI:85445"/>
        <dbReference type="ChEBI" id="CHEBI:85448"/>
        <dbReference type="EC" id="2.1.1.63"/>
    </reaction>
</comment>
<evidence type="ECO:0000256" key="4">
    <source>
        <dbReference type="ARBA" id="ARBA00022603"/>
    </source>
</evidence>
<accession>A0A557SHN9</accession>
<dbReference type="PANTHER" id="PTHR10815">
    <property type="entry name" value="METHYLATED-DNA--PROTEIN-CYSTEINE METHYLTRANSFERASE"/>
    <property type="match status" value="1"/>
</dbReference>
<comment type="similarity">
    <text evidence="2">Belongs to the MGMT family.</text>
</comment>
<keyword evidence="6" id="KW-0227">DNA damage</keyword>
<dbReference type="PROSITE" id="PS00374">
    <property type="entry name" value="MGMT"/>
    <property type="match status" value="1"/>
</dbReference>
<dbReference type="Gene3D" id="3.30.160.70">
    <property type="entry name" value="Methylated DNA-protein cysteine methyltransferase domain"/>
    <property type="match status" value="1"/>
</dbReference>
<evidence type="ECO:0000256" key="10">
    <source>
        <dbReference type="ARBA" id="ARBA00049348"/>
    </source>
</evidence>
<dbReference type="SUPFAM" id="SSF46767">
    <property type="entry name" value="Methylated DNA-protein cysteine methyltransferase, C-terminal domain"/>
    <property type="match status" value="1"/>
</dbReference>
<dbReference type="InterPro" id="IPR001497">
    <property type="entry name" value="MethylDNA_cys_MeTrfase_AS"/>
</dbReference>
<comment type="catalytic activity">
    <reaction evidence="1">
        <text>a 4-O-methyl-thymidine in DNA + L-cysteinyl-[protein] = a thymidine in DNA + S-methyl-L-cysteinyl-[protein]</text>
        <dbReference type="Rhea" id="RHEA:53428"/>
        <dbReference type="Rhea" id="RHEA-COMP:10131"/>
        <dbReference type="Rhea" id="RHEA-COMP:10132"/>
        <dbReference type="Rhea" id="RHEA-COMP:13555"/>
        <dbReference type="Rhea" id="RHEA-COMP:13556"/>
        <dbReference type="ChEBI" id="CHEBI:29950"/>
        <dbReference type="ChEBI" id="CHEBI:82612"/>
        <dbReference type="ChEBI" id="CHEBI:137386"/>
        <dbReference type="ChEBI" id="CHEBI:137387"/>
        <dbReference type="EC" id="2.1.1.63"/>
    </reaction>
</comment>
<comment type="caution">
    <text evidence="12">The sequence shown here is derived from an EMBL/GenBank/DDBJ whole genome shotgun (WGS) entry which is preliminary data.</text>
</comment>
<feature type="domain" description="HTH araC/xylS-type" evidence="11">
    <location>
        <begin position="21"/>
        <end position="118"/>
    </location>
</feature>
<keyword evidence="8" id="KW-0804">Transcription</keyword>
<dbReference type="PANTHER" id="PTHR10815:SF13">
    <property type="entry name" value="METHYLATED-DNA--PROTEIN-CYSTEINE METHYLTRANSFERASE"/>
    <property type="match status" value="1"/>
</dbReference>
<evidence type="ECO:0000256" key="7">
    <source>
        <dbReference type="ARBA" id="ARBA00023015"/>
    </source>
</evidence>
<proteinExistence type="inferred from homology"/>
<dbReference type="Pfam" id="PF01035">
    <property type="entry name" value="DNA_binding_1"/>
    <property type="match status" value="1"/>
</dbReference>